<organism evidence="2 3">
    <name type="scientific">Striga asiatica</name>
    <name type="common">Asiatic witchweed</name>
    <name type="synonym">Buchnera asiatica</name>
    <dbReference type="NCBI Taxonomy" id="4170"/>
    <lineage>
        <taxon>Eukaryota</taxon>
        <taxon>Viridiplantae</taxon>
        <taxon>Streptophyta</taxon>
        <taxon>Embryophyta</taxon>
        <taxon>Tracheophyta</taxon>
        <taxon>Spermatophyta</taxon>
        <taxon>Magnoliopsida</taxon>
        <taxon>eudicotyledons</taxon>
        <taxon>Gunneridae</taxon>
        <taxon>Pentapetalae</taxon>
        <taxon>asterids</taxon>
        <taxon>lamiids</taxon>
        <taxon>Lamiales</taxon>
        <taxon>Orobanchaceae</taxon>
        <taxon>Buchnereae</taxon>
        <taxon>Striga</taxon>
    </lineage>
</organism>
<evidence type="ECO:0000313" key="3">
    <source>
        <dbReference type="Proteomes" id="UP000325081"/>
    </source>
</evidence>
<dbReference type="AlphaFoldDB" id="A0A5A7PBU4"/>
<dbReference type="Proteomes" id="UP000325081">
    <property type="component" value="Unassembled WGS sequence"/>
</dbReference>
<dbReference type="PANTHER" id="PTHR33739:SF5">
    <property type="entry name" value="MEDIATOR OF RNA POLYMERASE II TRANSCRIPTION SUBUNIT 33A"/>
    <property type="match status" value="1"/>
</dbReference>
<protein>
    <submittedName>
        <fullName evidence="2">Mediator of RNA polymerase II transcription subunit</fullName>
    </submittedName>
</protein>
<accession>A0A5A7PBU4</accession>
<sequence length="1167" mass="128331">MEVATQLDGVVWDSILAQTKLAQEKGCDPLLWSIQVSSNLSSVGISLPCVELSSHLVSHICWENNVPIAWKFLEKALVLKIVPPLLVLGLLSTRVVPYRHSCPAAFRLYMELLNRHAFSLKASMNLPHYQKTMNALDKVLDLSKTFGIQVNESGALLVLYIFSIVWQLVDAALDDEELLQLTDIDPKWPVKPQDMDVDGSNIYGEKRSEYSKRLQAFNTVMAIELIGQFLRNKVTSGILFMARQNMSDPESFFIDVSSENAVWESFTQRMQLLLENSSALRNMNSTTLEILRQLISNNYKIKSRHFQATIRQEFDSVLESKPLFHSAGLCLGTSQSALWLPLDMLLEDAMDGSQVNATSAVEIITVKSLKATNAASWHEVFLGLWMAALRLVQRERDPIEGPLPRLDTRLSMLLSITTLVAVDLVEEEECVSTDKIEYDSGIKHRVSGKRRMDLMFSVQSLHGYQSLLAPPQTVISAANQAATKAMMFVSGINLGNSYFECISSMDMPINCSGSLHHLIVEACIARNLLDTSAYFWPGYVNGRINQLPNNIPSQVPGWSLFMKGASLTPIMINALASTPASSFAEIEKVFEIAVKGSLDERIAAATILCGASLIRGWNIQEHTVYFITRLLSPPVPIDYSDSESHLISFAPMLNVLLVGIAPFDCVHIFSLHGVLCEVFGSCVPDVSWALPTGEQISAHVVFTNAFTLLLRLWRFNHPPLEYGVGDVPPVGSQLTPEYLLLVRNSLLLSPDHSLLRDPNRRRLAQVVASSARGPIFVDSFPKLKVWYRQHLACLASPLTGLVNGTTVHHTVDALLNMMFRRMNNKHSAGSGGSSSSSGDDGCLRPKLPAWDILEAVPFVADAALTACAHGRLSPRELCTGLKDLADYLPATLATIVSYFSAEVTRGVWKSTGRARLLTSPMSRNRSRKYWLPPVLTITYKLDRASQRFLDLAGPALESLAAGCPWPCMPVVASLWTQKARRWSDFLIFSSSRTVFLHSPPAVVRLLRACFRAATAGPAPPSGPLLGHGGLSPAAPGIVYLRFFRSIRDIMFLRDEVISLLMQTVADVVVGPARKKFSAALTKVKLAASLGASVIFLTGGPGLVQSLLKETLPSWFVLGPRPDESGVMRVMRGYALAYLAMLCGAFAWGVGPGPAAGRRRAAILGRHL</sequence>
<keyword evidence="3" id="KW-1185">Reference proteome</keyword>
<reference evidence="3" key="1">
    <citation type="journal article" date="2019" name="Curr. Biol.">
        <title>Genome Sequence of Striga asiatica Provides Insight into the Evolution of Plant Parasitism.</title>
        <authorList>
            <person name="Yoshida S."/>
            <person name="Kim S."/>
            <person name="Wafula E.K."/>
            <person name="Tanskanen J."/>
            <person name="Kim Y.M."/>
            <person name="Honaas L."/>
            <person name="Yang Z."/>
            <person name="Spallek T."/>
            <person name="Conn C.E."/>
            <person name="Ichihashi Y."/>
            <person name="Cheong K."/>
            <person name="Cui S."/>
            <person name="Der J.P."/>
            <person name="Gundlach H."/>
            <person name="Jiao Y."/>
            <person name="Hori C."/>
            <person name="Ishida J.K."/>
            <person name="Kasahara H."/>
            <person name="Kiba T."/>
            <person name="Kim M.S."/>
            <person name="Koo N."/>
            <person name="Laohavisit A."/>
            <person name="Lee Y.H."/>
            <person name="Lumba S."/>
            <person name="McCourt P."/>
            <person name="Mortimer J.C."/>
            <person name="Mutuku J.M."/>
            <person name="Nomura T."/>
            <person name="Sasaki-Sekimoto Y."/>
            <person name="Seto Y."/>
            <person name="Wang Y."/>
            <person name="Wakatake T."/>
            <person name="Sakakibara H."/>
            <person name="Demura T."/>
            <person name="Yamaguchi S."/>
            <person name="Yoneyama K."/>
            <person name="Manabe R.I."/>
            <person name="Nelson D.C."/>
            <person name="Schulman A.H."/>
            <person name="Timko M.P."/>
            <person name="dePamphilis C.W."/>
            <person name="Choi D."/>
            <person name="Shirasu K."/>
        </authorList>
    </citation>
    <scope>NUCLEOTIDE SEQUENCE [LARGE SCALE GENOMIC DNA]</scope>
    <source>
        <strain evidence="3">cv. UVA1</strain>
    </source>
</reference>
<dbReference type="OrthoDB" id="625764at2759"/>
<dbReference type="PANTHER" id="PTHR33739">
    <property type="entry name" value="OS07G0681500 PROTEIN"/>
    <property type="match status" value="1"/>
</dbReference>
<name>A0A5A7PBU4_STRAF</name>
<comment type="caution">
    <text evidence="2">The sequence shown here is derived from an EMBL/GenBank/DDBJ whole genome shotgun (WGS) entry which is preliminary data.</text>
</comment>
<keyword evidence="1" id="KW-1133">Transmembrane helix</keyword>
<evidence type="ECO:0000256" key="1">
    <source>
        <dbReference type="SAM" id="Phobius"/>
    </source>
</evidence>
<dbReference type="InterPro" id="IPR039638">
    <property type="entry name" value="MED33A/B"/>
</dbReference>
<dbReference type="EMBL" id="BKCP01004317">
    <property type="protein sequence ID" value="GER30150.1"/>
    <property type="molecule type" value="Genomic_DNA"/>
</dbReference>
<feature type="transmembrane region" description="Helical" evidence="1">
    <location>
        <begin position="1083"/>
        <end position="1103"/>
    </location>
</feature>
<proteinExistence type="predicted"/>
<feature type="non-terminal residue" evidence="2">
    <location>
        <position position="1167"/>
    </location>
</feature>
<keyword evidence="1" id="KW-0812">Transmembrane</keyword>
<dbReference type="GO" id="GO:0016592">
    <property type="term" value="C:mediator complex"/>
    <property type="evidence" value="ECO:0007669"/>
    <property type="project" value="InterPro"/>
</dbReference>
<gene>
    <name evidence="2" type="ORF">STAS_06075</name>
</gene>
<feature type="transmembrane region" description="Helical" evidence="1">
    <location>
        <begin position="1130"/>
        <end position="1149"/>
    </location>
</feature>
<evidence type="ECO:0000313" key="2">
    <source>
        <dbReference type="EMBL" id="GER30150.1"/>
    </source>
</evidence>
<dbReference type="GO" id="GO:2000762">
    <property type="term" value="P:regulation of phenylpropanoid metabolic process"/>
    <property type="evidence" value="ECO:0007669"/>
    <property type="project" value="InterPro"/>
</dbReference>
<feature type="transmembrane region" description="Helical" evidence="1">
    <location>
        <begin position="1024"/>
        <end position="1043"/>
    </location>
</feature>
<keyword evidence="1" id="KW-0472">Membrane</keyword>